<feature type="domain" description="N-acetyltransferase" evidence="1">
    <location>
        <begin position="10"/>
        <end position="179"/>
    </location>
</feature>
<dbReference type="EMBL" id="BAAACG010000008">
    <property type="protein sequence ID" value="GAA0737697.1"/>
    <property type="molecule type" value="Genomic_DNA"/>
</dbReference>
<dbReference type="InterPro" id="IPR016181">
    <property type="entry name" value="Acyl_CoA_acyltransferase"/>
</dbReference>
<keyword evidence="3" id="KW-1185">Reference proteome</keyword>
<dbReference type="InterPro" id="IPR051531">
    <property type="entry name" value="N-acetyltransferase"/>
</dbReference>
<accession>A0ABN1JEP7</accession>
<dbReference type="InterPro" id="IPR000182">
    <property type="entry name" value="GNAT_dom"/>
</dbReference>
<evidence type="ECO:0000259" key="1">
    <source>
        <dbReference type="PROSITE" id="PS51186"/>
    </source>
</evidence>
<proteinExistence type="predicted"/>
<sequence>MKKNWSKDYIKFSYLKEKDLKLVAKMLKKESVCRYLFFGPNREEETISYFKPIAEEIEKSIKENKLPKNACFTIIEEKTGEFIGQCAVMPIDFCPHNYLIGYQLDDLHWNKGYGTLACEFLINYAFNYLDAKRLTGDCVEDNIGSKKVMIKNGFKKEGIQKNYYLNNKNKNYENRLLLGLLKENISNEKLEEIKSVFK</sequence>
<organism evidence="2 3">
    <name type="scientific">Clostridium oceanicum</name>
    <dbReference type="NCBI Taxonomy" id="1543"/>
    <lineage>
        <taxon>Bacteria</taxon>
        <taxon>Bacillati</taxon>
        <taxon>Bacillota</taxon>
        <taxon>Clostridia</taxon>
        <taxon>Eubacteriales</taxon>
        <taxon>Clostridiaceae</taxon>
        <taxon>Clostridium</taxon>
    </lineage>
</organism>
<protein>
    <submittedName>
        <fullName evidence="2">GNAT family protein</fullName>
    </submittedName>
</protein>
<evidence type="ECO:0000313" key="3">
    <source>
        <dbReference type="Proteomes" id="UP001501510"/>
    </source>
</evidence>
<dbReference type="Pfam" id="PF13302">
    <property type="entry name" value="Acetyltransf_3"/>
    <property type="match status" value="1"/>
</dbReference>
<dbReference type="PANTHER" id="PTHR43792">
    <property type="entry name" value="GNAT FAMILY, PUTATIVE (AFU_ORTHOLOGUE AFUA_3G00765)-RELATED-RELATED"/>
    <property type="match status" value="1"/>
</dbReference>
<evidence type="ECO:0000313" key="2">
    <source>
        <dbReference type="EMBL" id="GAA0737697.1"/>
    </source>
</evidence>
<dbReference type="PROSITE" id="PS51186">
    <property type="entry name" value="GNAT"/>
    <property type="match status" value="1"/>
</dbReference>
<dbReference type="SUPFAM" id="SSF55729">
    <property type="entry name" value="Acyl-CoA N-acyltransferases (Nat)"/>
    <property type="match status" value="1"/>
</dbReference>
<dbReference type="Gene3D" id="3.40.630.30">
    <property type="match status" value="1"/>
</dbReference>
<comment type="caution">
    <text evidence="2">The sequence shown here is derived from an EMBL/GenBank/DDBJ whole genome shotgun (WGS) entry which is preliminary data.</text>
</comment>
<name>A0ABN1JEP7_9CLOT</name>
<gene>
    <name evidence="2" type="ORF">GCM10008906_14160</name>
</gene>
<reference evidence="2 3" key="1">
    <citation type="journal article" date="2019" name="Int. J. Syst. Evol. Microbiol.">
        <title>The Global Catalogue of Microorganisms (GCM) 10K type strain sequencing project: providing services to taxonomists for standard genome sequencing and annotation.</title>
        <authorList>
            <consortium name="The Broad Institute Genomics Platform"/>
            <consortium name="The Broad Institute Genome Sequencing Center for Infectious Disease"/>
            <person name="Wu L."/>
            <person name="Ma J."/>
        </authorList>
    </citation>
    <scope>NUCLEOTIDE SEQUENCE [LARGE SCALE GENOMIC DNA]</scope>
    <source>
        <strain evidence="2 3">JCM 1407</strain>
    </source>
</reference>
<dbReference type="Proteomes" id="UP001501510">
    <property type="component" value="Unassembled WGS sequence"/>
</dbReference>
<dbReference type="RefSeq" id="WP_343760296.1">
    <property type="nucleotide sequence ID" value="NZ_BAAACG010000008.1"/>
</dbReference>